<dbReference type="Proteomes" id="UP000294200">
    <property type="component" value="Unassembled WGS sequence"/>
</dbReference>
<evidence type="ECO:0008006" key="4">
    <source>
        <dbReference type="Google" id="ProtNLM"/>
    </source>
</evidence>
<evidence type="ECO:0000313" key="3">
    <source>
        <dbReference type="Proteomes" id="UP000294200"/>
    </source>
</evidence>
<keyword evidence="3" id="KW-1185">Reference proteome</keyword>
<accession>A0A4R0XHQ0</accession>
<evidence type="ECO:0000313" key="2">
    <source>
        <dbReference type="EMBL" id="TCG05701.1"/>
    </source>
</evidence>
<dbReference type="InterPro" id="IPR036397">
    <property type="entry name" value="RNaseH_sf"/>
</dbReference>
<dbReference type="Gene3D" id="3.30.420.10">
    <property type="entry name" value="Ribonuclease H-like superfamily/Ribonuclease H"/>
    <property type="match status" value="1"/>
</dbReference>
<comment type="caution">
    <text evidence="2">The sequence shown here is derived from an EMBL/GenBank/DDBJ whole genome shotgun (WGS) entry which is preliminary data.</text>
</comment>
<dbReference type="AlphaFoldDB" id="A0A4R0XHQ0"/>
<organism evidence="2 3">
    <name type="scientific">Paraburkholderia steynii</name>
    <dbReference type="NCBI Taxonomy" id="1245441"/>
    <lineage>
        <taxon>Bacteria</taxon>
        <taxon>Pseudomonadati</taxon>
        <taxon>Pseudomonadota</taxon>
        <taxon>Betaproteobacteria</taxon>
        <taxon>Burkholderiales</taxon>
        <taxon>Burkholderiaceae</taxon>
        <taxon>Paraburkholderia</taxon>
    </lineage>
</organism>
<dbReference type="EMBL" id="MWML01000151">
    <property type="protein sequence ID" value="TCG05701.1"/>
    <property type="molecule type" value="Genomic_DNA"/>
</dbReference>
<feature type="compositionally biased region" description="Basic and acidic residues" evidence="1">
    <location>
        <begin position="693"/>
        <end position="709"/>
    </location>
</feature>
<name>A0A4R0XHQ0_9BURK</name>
<protein>
    <recommendedName>
        <fullName evidence="4">Transposase</fullName>
    </recommendedName>
</protein>
<evidence type="ECO:0000256" key="1">
    <source>
        <dbReference type="SAM" id="MobiDB-lite"/>
    </source>
</evidence>
<dbReference type="GO" id="GO:0003676">
    <property type="term" value="F:nucleic acid binding"/>
    <property type="evidence" value="ECO:0007669"/>
    <property type="project" value="InterPro"/>
</dbReference>
<reference evidence="2 3" key="1">
    <citation type="submission" date="2017-02" db="EMBL/GenBank/DDBJ databases">
        <title>Paraburkholderia sophoroidis sp. nov. and Paraburkholderia steynii sp. nov. rhizobial symbionts of the fynbos legume Hypocalyptus sophoroides.</title>
        <authorList>
            <person name="Steenkamp E.T."/>
            <person name="Beukes C.W."/>
            <person name="Van Zyl E."/>
            <person name="Avontuur J."/>
            <person name="Chan W.Y."/>
            <person name="Hassen A."/>
            <person name="Palmer M."/>
            <person name="Mthombeni L."/>
            <person name="Phalane F."/>
            <person name="Sereme K."/>
            <person name="Venter S.N."/>
        </authorList>
    </citation>
    <scope>NUCLEOTIDE SEQUENCE [LARGE SCALE GENOMIC DNA]</scope>
    <source>
        <strain evidence="2 3">HC1.1ba</strain>
    </source>
</reference>
<feature type="compositionally biased region" description="Low complexity" evidence="1">
    <location>
        <begin position="681"/>
        <end position="692"/>
    </location>
</feature>
<proteinExistence type="predicted"/>
<gene>
    <name evidence="2" type="ORF">BZM27_31840</name>
</gene>
<feature type="region of interest" description="Disordered" evidence="1">
    <location>
        <begin position="646"/>
        <end position="727"/>
    </location>
</feature>
<sequence>MIRPKINAVLVPTGDEPLTGRHRVLARIADDLVLFKLDQPHGRPFVVPRPVVAQWVADQLVSIGPDPAPDYVRRADSEIPIAHRTRRDTLWAAIKPLVTGENAGLIFDEGYRWKMLTLRAAEVKVTVAYLYRVLQRYWQFGQIPNALLPAYSNSGGAGKVRASVEGSKRGRPRKVLVAGHDPGAVGVNVTPDDLKFIALSVKVFHLRRGMTLKESYDEMVLHHYSTRDLFDGEVRKIPFPSNRLIQLPTYRYWAARLMADMSLQREVLDDLLWRKRLRGRAGRARDTTIGPADIFEIDATVGNFYLVSEFHRNHLIGRPVIYFVVDRRSTMIVGLHVGLIGPSWNAARMALHCAFSDKVRFCAQYGITIRPEDWPARELCNLIVADNAELLSRHAEKSLQNLLHIDCNINPVGLPVAKGTVENKFATVNESVAWVPGAWKARALEHDARNDLDLRWDATLTLREFTQVLIDEVLYHNNAIAVPDFLTKEMIQAGVKPYRRDIYLWGLEHESGERARHSDPEALYRCLLPSRRCSITESGLKVDDMYYLPEGGSHELLLAQAKRSRRSVTIHHDDNCTDFVHVIDPTTGKWSRWQLNTSSSARYARLRFEDMLEVHASLQFAAHDAADHENVQKAVRKQKQQAIVAGAKSAKRKAPRPPTQREYLNSTRTNRQREVAMQNVLQSTESSTLQSLAEREREAATKHRSEMRSRRNKVVAMRRSMPKPGKA</sequence>